<dbReference type="PANTHER" id="PTHR36985:SF1">
    <property type="entry name" value="TRANSLOCATION AND ASSEMBLY MODULE SUBUNIT TAMB"/>
    <property type="match status" value="1"/>
</dbReference>
<gene>
    <name evidence="7" type="primary">tamB</name>
    <name evidence="7" type="ORF">jaqu_28380</name>
</gene>
<comment type="subcellular location">
    <subcellularLocation>
        <location evidence="1">Membrane</location>
        <topology evidence="1">Single-pass membrane protein</topology>
    </subcellularLocation>
</comment>
<dbReference type="GO" id="GO:0009306">
    <property type="term" value="P:protein secretion"/>
    <property type="evidence" value="ECO:0007669"/>
    <property type="project" value="InterPro"/>
</dbReference>
<keyword evidence="5" id="KW-0732">Signal</keyword>
<evidence type="ECO:0000256" key="5">
    <source>
        <dbReference type="SAM" id="SignalP"/>
    </source>
</evidence>
<keyword evidence="2" id="KW-0812">Transmembrane</keyword>
<evidence type="ECO:0000256" key="1">
    <source>
        <dbReference type="ARBA" id="ARBA00004167"/>
    </source>
</evidence>
<feature type="signal peptide" evidence="5">
    <location>
        <begin position="1"/>
        <end position="23"/>
    </location>
</feature>
<evidence type="ECO:0000313" key="7">
    <source>
        <dbReference type="EMBL" id="KIT15404.1"/>
    </source>
</evidence>
<name>A0A0D1ECF7_9RHOB</name>
<evidence type="ECO:0000313" key="8">
    <source>
        <dbReference type="Proteomes" id="UP000032232"/>
    </source>
</evidence>
<evidence type="ECO:0000256" key="3">
    <source>
        <dbReference type="ARBA" id="ARBA00022989"/>
    </source>
</evidence>
<dbReference type="GO" id="GO:0097347">
    <property type="term" value="C:TAM protein secretion complex"/>
    <property type="evidence" value="ECO:0007669"/>
    <property type="project" value="TreeGrafter"/>
</dbReference>
<dbReference type="EMBL" id="JYFE01000050">
    <property type="protein sequence ID" value="KIT15404.1"/>
    <property type="molecule type" value="Genomic_DNA"/>
</dbReference>
<keyword evidence="3" id="KW-1133">Transmembrane helix</keyword>
<dbReference type="STRING" id="935700.jaqu_28380"/>
<dbReference type="RefSeq" id="WP_043919631.1">
    <property type="nucleotide sequence ID" value="NZ_FZPF01000008.1"/>
</dbReference>
<accession>A0A0D1ECF7</accession>
<dbReference type="OrthoDB" id="7784409at2"/>
<feature type="chain" id="PRO_5002240810" evidence="5">
    <location>
        <begin position="24"/>
        <end position="1579"/>
    </location>
</feature>
<reference evidence="7 8" key="1">
    <citation type="submission" date="2015-02" db="EMBL/GenBank/DDBJ databases">
        <title>Genome Sequence of Jannaschia aquimarina DSM28248, a member of the Roseobacter clade.</title>
        <authorList>
            <person name="Voget S."/>
            <person name="Daniel R."/>
        </authorList>
    </citation>
    <scope>NUCLEOTIDE SEQUENCE [LARGE SCALE GENOMIC DNA]</scope>
    <source>
        <strain evidence="7 8">GSW-M26</strain>
    </source>
</reference>
<comment type="caution">
    <text evidence="7">The sequence shown here is derived from an EMBL/GenBank/DDBJ whole genome shotgun (WGS) entry which is preliminary data.</text>
</comment>
<evidence type="ECO:0000259" key="6">
    <source>
        <dbReference type="Pfam" id="PF04357"/>
    </source>
</evidence>
<keyword evidence="8" id="KW-1185">Reference proteome</keyword>
<dbReference type="GO" id="GO:0005886">
    <property type="term" value="C:plasma membrane"/>
    <property type="evidence" value="ECO:0007669"/>
    <property type="project" value="InterPro"/>
</dbReference>
<dbReference type="PATRIC" id="fig|935700.4.peg.2938"/>
<dbReference type="PANTHER" id="PTHR36985">
    <property type="entry name" value="TRANSLOCATION AND ASSEMBLY MODULE SUBUNIT TAMB"/>
    <property type="match status" value="1"/>
</dbReference>
<protein>
    <submittedName>
        <fullName evidence="7">TamB protein</fullName>
    </submittedName>
</protein>
<proteinExistence type="predicted"/>
<organism evidence="7 8">
    <name type="scientific">Jannaschia aquimarina</name>
    <dbReference type="NCBI Taxonomy" id="935700"/>
    <lineage>
        <taxon>Bacteria</taxon>
        <taxon>Pseudomonadati</taxon>
        <taxon>Pseudomonadota</taxon>
        <taxon>Alphaproteobacteria</taxon>
        <taxon>Rhodobacterales</taxon>
        <taxon>Roseobacteraceae</taxon>
        <taxon>Jannaschia</taxon>
    </lineage>
</organism>
<feature type="domain" description="Translocation and assembly module TamB C-terminal" evidence="6">
    <location>
        <begin position="1227"/>
        <end position="1579"/>
    </location>
</feature>
<dbReference type="InterPro" id="IPR007452">
    <property type="entry name" value="TamB_C"/>
</dbReference>
<sequence length="1579" mass="160034">MAAFRRLPSAALLALTVALPAAAQEDDRDPGFLAGLIEDNLSAPGLSVQIDGFEGALSSEASVEELRIADDAGTWLVLQDVVLDWNRSALLRGRLEVEELTAALIRLERAPLPAEGIEPPPAAAEGFSLPDLPVAVDIERLAAQRIELGEELLGEAVALTLEASAQLVDGTGRATLSAERIDGPQGVYSVDIAYGGAGEPLTVDLDIVEAEGGLASTQLGLPGAPAIELTVDGEGPLDAFSADITLASDGQPRLTGSVTLEGQPDGRRFEVDLGGDVTELFAPRYRAFFGEDVGLVAEGLLREGGGTDLDTFRIDTRALRIQGTARLGADGWPEFLDVDGALASATGEPILLPTTARTTLGGADLSLSYDPNVSDDWSLSVTVNDLERPDLTLAGAQITADGRILRADGTVRSATGALRAALSQIAFADPDLARAVGSDLELRTDIGWQQDAPVTLDDIALVGNGYALRGDVDIATGTEGLPVGLDLAATIEDLARLSGLAGADLAGRTEVTLDGSYDPVAATFDLSLGGEASGLATGIAQLDGLLTGRTTLATQARRTDQGTFLDRLDLSNPQLSLTGSAAIFGEAAQEEDGRRGEAAFEARIPDGTAIDPRLDGEIALVADLSQGAGGLWSGTVDGIAPGGTTISASGVLTGDAPDIEFSASVADLTTYADGVPGGASLAGRAFARGGIWSVEADASGPWDTTARVSGPVTGEEARVAFQATVPDPSAPVPALAEYEALAGPLSLEGVAARQGQAWTLDAEASFPSGIAASVAGPVTGPTPRIEFDATVPQLEAVVPGLDALRALAGRADLTGLLTQRGGEWVVDARVDAPAGITARARGPLTGQEAPALDVAATIPDLSALPGGLEGLLSLDGTIRQTPAGLAIEARANGPADAVATVETVLDDSLSVDFTLDAPRLSAFVPGLPGGADISGTARQEEGGFVIDLAGTGPYAARLDAQVDLRDGLVVQATGQIPDASAITAQLRGPIDFDVAVDQDGEAFVVDAEANGAQGLSISVEGPATGPNADLAIEARAANVAALAPGLSGALTADGRLFREGEAYAFDLSASGPLGGDLTASGTLTGPGAPQARFDLNIPDIGPLIPDLSGPLSANGTVSQAGDGVAVDATLNGPAGTTAQVTGAAGASMDLSITGQAPFGLANALIAPRRIAGVARFDLALQGAPGLDGLSGTITTSGAALSLPTLQNALENIDATVTLGGGQVNVSLTASPATGGTLSVQGPIGLSAPFNANLAANFDIVLEDPSLYTAPVQGNLSITGPLTGGALIAGVVNLGQTDIAVPSTGLTAIGDLPPIRHVNAPRPVRRTLERAGQDEASNGANGGAAAGGPGFGLDITVNAPGRIFIRGRGLDAELGGSLTVQGTTSNPIIAGGFELVRGRLDILQQRFTLDEGSISFQGDLVPFIRLVAITRPEGITASIIVEGPADAIEVRFESSPELPDEEVLARIFFGRDLSQLSPLQALQLANSVATLAGRGSGGLLESLRGNAGLDDLDLTTDADGNTALRAGKYLSDNVYTDVQVDQEGNAEVTLNLDITESLTVRGTTGAAGDTTLGIFFERDY</sequence>
<dbReference type="Proteomes" id="UP000032232">
    <property type="component" value="Unassembled WGS sequence"/>
</dbReference>
<evidence type="ECO:0000256" key="2">
    <source>
        <dbReference type="ARBA" id="ARBA00022692"/>
    </source>
</evidence>
<dbReference type="Pfam" id="PF04357">
    <property type="entry name" value="TamB"/>
    <property type="match status" value="1"/>
</dbReference>
<evidence type="ECO:0000256" key="4">
    <source>
        <dbReference type="ARBA" id="ARBA00023136"/>
    </source>
</evidence>
<keyword evidence="4" id="KW-0472">Membrane</keyword>